<proteinExistence type="predicted"/>
<gene>
    <name evidence="2" type="ORF">IFM89_006892</name>
</gene>
<dbReference type="AlphaFoldDB" id="A0A835GZI9"/>
<dbReference type="Proteomes" id="UP000631114">
    <property type="component" value="Unassembled WGS sequence"/>
</dbReference>
<dbReference type="OrthoDB" id="1705570at2759"/>
<dbReference type="GO" id="GO:0031380">
    <property type="term" value="C:nuclear RNA-directed RNA polymerase complex"/>
    <property type="evidence" value="ECO:0007669"/>
    <property type="project" value="TreeGrafter"/>
</dbReference>
<evidence type="ECO:0000313" key="2">
    <source>
        <dbReference type="EMBL" id="KAF9588013.1"/>
    </source>
</evidence>
<protein>
    <recommendedName>
        <fullName evidence="1">RDRP C-terminal head domain-containing protein</fullName>
    </recommendedName>
</protein>
<accession>A0A835GZI9</accession>
<evidence type="ECO:0000313" key="3">
    <source>
        <dbReference type="Proteomes" id="UP000631114"/>
    </source>
</evidence>
<dbReference type="GO" id="GO:0003968">
    <property type="term" value="F:RNA-directed RNA polymerase activity"/>
    <property type="evidence" value="ECO:0007669"/>
    <property type="project" value="InterPro"/>
</dbReference>
<dbReference type="PANTHER" id="PTHR23079">
    <property type="entry name" value="RNA-DEPENDENT RNA POLYMERASE"/>
    <property type="match status" value="1"/>
</dbReference>
<comment type="caution">
    <text evidence="2">The sequence shown here is derived from an EMBL/GenBank/DDBJ whole genome shotgun (WGS) entry which is preliminary data.</text>
</comment>
<evidence type="ECO:0000259" key="1">
    <source>
        <dbReference type="Pfam" id="PF26253"/>
    </source>
</evidence>
<dbReference type="EMBL" id="JADFTS010000009">
    <property type="protein sequence ID" value="KAF9588013.1"/>
    <property type="molecule type" value="Genomic_DNA"/>
</dbReference>
<name>A0A835GZI9_9MAGN</name>
<dbReference type="InterPro" id="IPR058752">
    <property type="entry name" value="RDRP_C_head"/>
</dbReference>
<dbReference type="PANTHER" id="PTHR23079:SF1">
    <property type="entry name" value="RNA-DEPENDENT RNA POLYMERASE 1"/>
    <property type="match status" value="1"/>
</dbReference>
<organism evidence="2 3">
    <name type="scientific">Coptis chinensis</name>
    <dbReference type="NCBI Taxonomy" id="261450"/>
    <lineage>
        <taxon>Eukaryota</taxon>
        <taxon>Viridiplantae</taxon>
        <taxon>Streptophyta</taxon>
        <taxon>Embryophyta</taxon>
        <taxon>Tracheophyta</taxon>
        <taxon>Spermatophyta</taxon>
        <taxon>Magnoliopsida</taxon>
        <taxon>Ranunculales</taxon>
        <taxon>Ranunculaceae</taxon>
        <taxon>Coptidoideae</taxon>
        <taxon>Coptis</taxon>
    </lineage>
</organism>
<dbReference type="Pfam" id="PF26253">
    <property type="entry name" value="RdRP_head"/>
    <property type="match status" value="1"/>
</dbReference>
<feature type="domain" description="RDRP C-terminal head" evidence="1">
    <location>
        <begin position="57"/>
        <end position="133"/>
    </location>
</feature>
<dbReference type="GO" id="GO:0030422">
    <property type="term" value="P:siRNA processing"/>
    <property type="evidence" value="ECO:0007669"/>
    <property type="project" value="TreeGrafter"/>
</dbReference>
<keyword evidence="3" id="KW-1185">Reference proteome</keyword>
<reference evidence="2 3" key="1">
    <citation type="submission" date="2020-10" db="EMBL/GenBank/DDBJ databases">
        <title>The Coptis chinensis genome and diversification of protoberbering-type alkaloids.</title>
        <authorList>
            <person name="Wang B."/>
            <person name="Shu S."/>
            <person name="Song C."/>
            <person name="Liu Y."/>
        </authorList>
    </citation>
    <scope>NUCLEOTIDE SEQUENCE [LARGE SCALE GENOMIC DNA]</scope>
    <source>
        <strain evidence="2">HL-2020</strain>
        <tissue evidence="2">Leaf</tissue>
    </source>
</reference>
<dbReference type="InterPro" id="IPR007855">
    <property type="entry name" value="RDRP"/>
</dbReference>
<sequence>MLAPQTSCLRSFTGEVAKRSFVPDMEVDGFENFLDDTQYYKGEYDFKLGNLMDYYEIKTRSIKKEARTWFEEKSSTSGTQEDNVYAKVSAWYRITYHPDYWGCYNEGMNRSHFLSFPWCVYDKLIHIKRMNSQTRSN</sequence>